<evidence type="ECO:0000313" key="3">
    <source>
        <dbReference type="EMBL" id="CAD7281814.1"/>
    </source>
</evidence>
<keyword evidence="2" id="KW-0472">Membrane</keyword>
<reference evidence="3" key="1">
    <citation type="submission" date="2020-11" db="EMBL/GenBank/DDBJ databases">
        <authorList>
            <person name="Tran Van P."/>
        </authorList>
    </citation>
    <scope>NUCLEOTIDE SEQUENCE</scope>
</reference>
<evidence type="ECO:0008006" key="5">
    <source>
        <dbReference type="Google" id="ProtNLM"/>
    </source>
</evidence>
<accession>A0A7R9BUF8</accession>
<feature type="transmembrane region" description="Helical" evidence="2">
    <location>
        <begin position="155"/>
        <end position="173"/>
    </location>
</feature>
<dbReference type="EMBL" id="OA885239">
    <property type="protein sequence ID" value="CAD7281814.1"/>
    <property type="molecule type" value="Genomic_DNA"/>
</dbReference>
<name>A0A7R9BUF8_9CRUS</name>
<gene>
    <name evidence="3" type="ORF">NMOB1V02_LOCUS9450</name>
</gene>
<dbReference type="Gene3D" id="1.10.287.70">
    <property type="match status" value="1"/>
</dbReference>
<dbReference type="Proteomes" id="UP000678499">
    <property type="component" value="Unassembled WGS sequence"/>
</dbReference>
<evidence type="ECO:0000256" key="2">
    <source>
        <dbReference type="SAM" id="Phobius"/>
    </source>
</evidence>
<keyword evidence="4" id="KW-1185">Reference proteome</keyword>
<proteinExistence type="predicted"/>
<feature type="compositionally biased region" description="Acidic residues" evidence="1">
    <location>
        <begin position="455"/>
        <end position="465"/>
    </location>
</feature>
<dbReference type="EMBL" id="CAJPEX010003202">
    <property type="protein sequence ID" value="CAG0921966.1"/>
    <property type="molecule type" value="Genomic_DNA"/>
</dbReference>
<feature type="region of interest" description="Disordered" evidence="1">
    <location>
        <begin position="1"/>
        <end position="40"/>
    </location>
</feature>
<feature type="transmembrane region" description="Helical" evidence="2">
    <location>
        <begin position="179"/>
        <end position="203"/>
    </location>
</feature>
<keyword evidence="2" id="KW-1133">Transmembrane helix</keyword>
<sequence length="474" mass="54602">MAGQKTGSGLWGFRSSASENRSIEPRFPPMTGSNSRRRSELEEVVVRIDDRSSRMEQEQLEIVGDKNLLSRIRQEDERRRSNHVWYAFRLATTICDLALLAVCVDQLRKKSDLDPSGPLQPNNLKLMDDLLVTVDFSFVALQAYFLRKTNVWDNWIMAEFGVTAFAYLFQVAYWPVHMLVGPVAAIRVLAFASVRAVKICMFLRRMREIFVAVTMSYKEFAISFLLMLVGTAVFTTFALCLFAPHEDSHFEGFSRAENARDFRCCHHVVQGSQSNESTEKVIQFLSVLIWVFFGAMVLRNIIVAVMVGGFIRRKEEYERVASEQAKSDRARKAQKRLKEIFPVFYTQSVNWASRDPHFATLPELMHNVEQMMVECGTWRKAWMTALQFLPEASERTTWPTQTLVYYECALNALHNILTEDRFLLNLTQEIAISAIAERLRITEPYEYSMHHGEDGEGGEFYAEDDSDHHQPHNS</sequence>
<evidence type="ECO:0000313" key="4">
    <source>
        <dbReference type="Proteomes" id="UP000678499"/>
    </source>
</evidence>
<feature type="transmembrane region" description="Helical" evidence="2">
    <location>
        <begin position="224"/>
        <end position="244"/>
    </location>
</feature>
<evidence type="ECO:0000256" key="1">
    <source>
        <dbReference type="SAM" id="MobiDB-lite"/>
    </source>
</evidence>
<feature type="region of interest" description="Disordered" evidence="1">
    <location>
        <begin position="452"/>
        <end position="474"/>
    </location>
</feature>
<protein>
    <recommendedName>
        <fullName evidence="5">Ion transport domain-containing protein</fullName>
    </recommendedName>
</protein>
<organism evidence="3">
    <name type="scientific">Notodromas monacha</name>
    <dbReference type="NCBI Taxonomy" id="399045"/>
    <lineage>
        <taxon>Eukaryota</taxon>
        <taxon>Metazoa</taxon>
        <taxon>Ecdysozoa</taxon>
        <taxon>Arthropoda</taxon>
        <taxon>Crustacea</taxon>
        <taxon>Oligostraca</taxon>
        <taxon>Ostracoda</taxon>
        <taxon>Podocopa</taxon>
        <taxon>Podocopida</taxon>
        <taxon>Cypridocopina</taxon>
        <taxon>Cypridoidea</taxon>
        <taxon>Cyprididae</taxon>
        <taxon>Notodromas</taxon>
    </lineage>
</organism>
<feature type="transmembrane region" description="Helical" evidence="2">
    <location>
        <begin position="287"/>
        <end position="311"/>
    </location>
</feature>
<keyword evidence="2" id="KW-0812">Transmembrane</keyword>
<dbReference type="AlphaFoldDB" id="A0A7R9BUF8"/>